<name>A0ABY4CFQ8_9BACL</name>
<reference evidence="6" key="1">
    <citation type="submission" date="2021-12" db="EMBL/GenBank/DDBJ databases">
        <title>Alicyclobacillaceae gen. nov., sp. nov., isolated from chalcocite enrichment system.</title>
        <authorList>
            <person name="Jiang Z."/>
        </authorList>
    </citation>
    <scope>NUCLEOTIDE SEQUENCE</scope>
    <source>
        <strain evidence="6">MYW30-H2</strain>
    </source>
</reference>
<dbReference type="InterPro" id="IPR001624">
    <property type="entry name" value="FliE"/>
</dbReference>
<sequence length="100" mass="10615">MIQSVSSILPQTGIGLQSAGSNSSASGQPSFGKYLSQALNGVNDSILQSQKLGEELAAGQVKDIHTVMIAAQKATLQLQLAVQVRNKAIEAYQEIMRMQV</sequence>
<keyword evidence="6" id="KW-0282">Flagellum</keyword>
<keyword evidence="6" id="KW-0969">Cilium</keyword>
<keyword evidence="3 4" id="KW-0975">Bacterial flagellum</keyword>
<proteinExistence type="inferred from homology"/>
<evidence type="ECO:0000256" key="3">
    <source>
        <dbReference type="ARBA" id="ARBA00023143"/>
    </source>
</evidence>
<comment type="subcellular location">
    <subcellularLocation>
        <location evidence="1 4">Bacterial flagellum basal body</location>
    </subcellularLocation>
</comment>
<dbReference type="Proteomes" id="UP000830167">
    <property type="component" value="Chromosome"/>
</dbReference>
<evidence type="ECO:0000256" key="1">
    <source>
        <dbReference type="ARBA" id="ARBA00004117"/>
    </source>
</evidence>
<organism evidence="6 7">
    <name type="scientific">Fodinisporobacter ferrooxydans</name>
    <dbReference type="NCBI Taxonomy" id="2901836"/>
    <lineage>
        <taxon>Bacteria</taxon>
        <taxon>Bacillati</taxon>
        <taxon>Bacillota</taxon>
        <taxon>Bacilli</taxon>
        <taxon>Bacillales</taxon>
        <taxon>Alicyclobacillaceae</taxon>
        <taxon>Fodinisporobacter</taxon>
    </lineage>
</organism>
<evidence type="ECO:0000256" key="5">
    <source>
        <dbReference type="NCBIfam" id="TIGR00205"/>
    </source>
</evidence>
<keyword evidence="6" id="KW-0966">Cell projection</keyword>
<evidence type="ECO:0000256" key="2">
    <source>
        <dbReference type="ARBA" id="ARBA00009272"/>
    </source>
</evidence>
<dbReference type="PANTHER" id="PTHR34653:SF1">
    <property type="entry name" value="FLAGELLAR HOOK-BASAL BODY COMPLEX PROTEIN FLIE"/>
    <property type="match status" value="1"/>
</dbReference>
<accession>A0ABY4CFQ8</accession>
<dbReference type="RefSeq" id="WP_347436041.1">
    <property type="nucleotide sequence ID" value="NZ_CP089291.1"/>
</dbReference>
<dbReference type="PANTHER" id="PTHR34653">
    <property type="match status" value="1"/>
</dbReference>
<protein>
    <recommendedName>
        <fullName evidence="4 5">Flagellar hook-basal body complex protein FliE</fullName>
    </recommendedName>
</protein>
<gene>
    <name evidence="4 6" type="primary">fliE</name>
    <name evidence="6" type="ORF">LSG31_15790</name>
</gene>
<dbReference type="EMBL" id="CP089291">
    <property type="protein sequence ID" value="UOF89353.1"/>
    <property type="molecule type" value="Genomic_DNA"/>
</dbReference>
<dbReference type="NCBIfam" id="TIGR00205">
    <property type="entry name" value="fliE"/>
    <property type="match status" value="1"/>
</dbReference>
<comment type="similarity">
    <text evidence="2 4">Belongs to the FliE family.</text>
</comment>
<dbReference type="Pfam" id="PF02049">
    <property type="entry name" value="FliE"/>
    <property type="match status" value="1"/>
</dbReference>
<evidence type="ECO:0000313" key="6">
    <source>
        <dbReference type="EMBL" id="UOF89353.1"/>
    </source>
</evidence>
<dbReference type="PRINTS" id="PR01006">
    <property type="entry name" value="FLGHOOKFLIE"/>
</dbReference>
<evidence type="ECO:0000256" key="4">
    <source>
        <dbReference type="HAMAP-Rule" id="MF_00724"/>
    </source>
</evidence>
<dbReference type="HAMAP" id="MF_00724">
    <property type="entry name" value="FliE"/>
    <property type="match status" value="1"/>
</dbReference>
<keyword evidence="7" id="KW-1185">Reference proteome</keyword>
<evidence type="ECO:0000313" key="7">
    <source>
        <dbReference type="Proteomes" id="UP000830167"/>
    </source>
</evidence>